<feature type="compositionally biased region" description="Basic and acidic residues" evidence="1">
    <location>
        <begin position="534"/>
        <end position="546"/>
    </location>
</feature>
<dbReference type="EMBL" id="JAGRRH010000034">
    <property type="protein sequence ID" value="KAG7339440.1"/>
    <property type="molecule type" value="Genomic_DNA"/>
</dbReference>
<sequence>MSSRSSSSQESDRRHERRERNLRFLQQQIQKDLEEEAALKGESVSATSVDSDRIKETAQEMVQAAQHARTVVRSEQAKKTLIPMTTSQVAALSQKQARELVEYKLKKRQKSLHSYLDLGTLVHIQAQALEHAYKQALVKEGKYLEEKEEASPTMMAIPTFTGGSSLHSRLLQTSSESTPLLARPLHPSPLTDYGNRSIDSKLPGSSLLSPVSGAKSSRPTSWLRKLYAGVLVSVVIILAVHYTNSTSSRSQNFTKHSVNALGQQGSQSYYSDTVLEGTSGEDFSEKYSTQQIEENDTSNYSAPKTIASTIAIDAPIHKGKASKETPSAPVTLLVSSTSPPNKKVDTAPAKLNTKERTETIPPPPSSQQDRSNVMDNIVDSKVAPSMWDRVSSIFVPMATVIPNTTPSSNKIPIDNAAAAAAAETANKMETATTASEIDIQMHDDTTLDTAAGGVETTNKNRENTCLDDNTPPPVVDVALPVGAEEFFASLLLDESGFFFPFVPSSYEKEVDSPKRFLRYERERVLHGHRNRNHHDHDHQRHPEHSKHSSKTASQRLKWSLDSTMDLKDAAAVGEYYHTKGQLLSMSIGDSNLDLSKTPTLPLDWEQDSDRREVLRQTYAAIGDTINEHYQNAFAPPVQGLESNNEVVDGTRRFLAKASTHDGIESLSFTPDYTWQQDWKRGRLLGRLYQRLSDTIEDHYQDESFITPPSALGEPDDDDEEEEKDTDSLLENGRTVSDYYKNKTISIEDFYAGKLPLEDMSTKPSIDTGRMIEDYYKAVYSPTNYKGELLAQLPQRNPDKDFPSWGHNWKDDRDHRIALSRYWKQYHSVMDAIYKENGGALSTKYQDFYQTQFQQNLH</sequence>
<feature type="compositionally biased region" description="Basic and acidic residues" evidence="1">
    <location>
        <begin position="10"/>
        <end position="22"/>
    </location>
</feature>
<feature type="region of interest" description="Disordered" evidence="1">
    <location>
        <begin position="699"/>
        <end position="731"/>
    </location>
</feature>
<name>A0A9K3PWU0_9STRA</name>
<feature type="region of interest" description="Disordered" evidence="1">
    <location>
        <begin position="1"/>
        <end position="23"/>
    </location>
</feature>
<reference evidence="3" key="2">
    <citation type="submission" date="2021-04" db="EMBL/GenBank/DDBJ databases">
        <authorList>
            <person name="Podell S."/>
        </authorList>
    </citation>
    <scope>NUCLEOTIDE SEQUENCE</scope>
    <source>
        <strain evidence="3">Hildebrandi</strain>
    </source>
</reference>
<evidence type="ECO:0000256" key="1">
    <source>
        <dbReference type="SAM" id="MobiDB-lite"/>
    </source>
</evidence>
<evidence type="ECO:0000313" key="2">
    <source>
        <dbReference type="EMBL" id="KAG7339440.1"/>
    </source>
</evidence>
<feature type="region of interest" description="Disordered" evidence="1">
    <location>
        <begin position="318"/>
        <end position="372"/>
    </location>
</feature>
<dbReference type="AlphaFoldDB" id="A0A9K3PWU0"/>
<feature type="region of interest" description="Disordered" evidence="1">
    <location>
        <begin position="528"/>
        <end position="554"/>
    </location>
</feature>
<organism evidence="3 4">
    <name type="scientific">Nitzschia inconspicua</name>
    <dbReference type="NCBI Taxonomy" id="303405"/>
    <lineage>
        <taxon>Eukaryota</taxon>
        <taxon>Sar</taxon>
        <taxon>Stramenopiles</taxon>
        <taxon>Ochrophyta</taxon>
        <taxon>Bacillariophyta</taxon>
        <taxon>Bacillariophyceae</taxon>
        <taxon>Bacillariophycidae</taxon>
        <taxon>Bacillariales</taxon>
        <taxon>Bacillariaceae</taxon>
        <taxon>Nitzschia</taxon>
    </lineage>
</organism>
<dbReference type="Proteomes" id="UP000693970">
    <property type="component" value="Unassembled WGS sequence"/>
</dbReference>
<evidence type="ECO:0000313" key="3">
    <source>
        <dbReference type="EMBL" id="KAG7362500.1"/>
    </source>
</evidence>
<feature type="compositionally biased region" description="Acidic residues" evidence="1">
    <location>
        <begin position="713"/>
        <end position="724"/>
    </location>
</feature>
<protein>
    <submittedName>
        <fullName evidence="3">Uncharacterized protein</fullName>
    </submittedName>
</protein>
<accession>A0A9K3PWU0</accession>
<comment type="caution">
    <text evidence="3">The sequence shown here is derived from an EMBL/GenBank/DDBJ whole genome shotgun (WGS) entry which is preliminary data.</text>
</comment>
<gene>
    <name evidence="2" type="ORF">IV203_024810</name>
    <name evidence="3" type="ORF">IV203_025384</name>
</gene>
<reference evidence="3" key="1">
    <citation type="journal article" date="2021" name="Sci. Rep.">
        <title>Diploid genomic architecture of Nitzschia inconspicua, an elite biomass production diatom.</title>
        <authorList>
            <person name="Oliver A."/>
            <person name="Podell S."/>
            <person name="Pinowska A."/>
            <person name="Traller J.C."/>
            <person name="Smith S.R."/>
            <person name="McClure R."/>
            <person name="Beliaev A."/>
            <person name="Bohutskyi P."/>
            <person name="Hill E.A."/>
            <person name="Rabines A."/>
            <person name="Zheng H."/>
            <person name="Allen L.Z."/>
            <person name="Kuo A."/>
            <person name="Grigoriev I.V."/>
            <person name="Allen A.E."/>
            <person name="Hazlebeck D."/>
            <person name="Allen E.E."/>
        </authorList>
    </citation>
    <scope>NUCLEOTIDE SEQUENCE</scope>
    <source>
        <strain evidence="3">Hildebrandi</strain>
    </source>
</reference>
<keyword evidence="4" id="KW-1185">Reference proteome</keyword>
<dbReference type="EMBL" id="JAGRRH010000011">
    <property type="protein sequence ID" value="KAG7362500.1"/>
    <property type="molecule type" value="Genomic_DNA"/>
</dbReference>
<proteinExistence type="predicted"/>
<feature type="region of interest" description="Disordered" evidence="1">
    <location>
        <begin position="177"/>
        <end position="196"/>
    </location>
</feature>
<evidence type="ECO:0000313" key="4">
    <source>
        <dbReference type="Proteomes" id="UP000693970"/>
    </source>
</evidence>